<reference evidence="4 5" key="1">
    <citation type="submission" date="2019-03" db="EMBL/GenBank/DDBJ databases">
        <title>Rhizobium sp. nov., an bacterium isolated from biocrust in Mu Us Desert.</title>
        <authorList>
            <person name="Lixiong L."/>
        </authorList>
    </citation>
    <scope>NUCLEOTIDE SEQUENCE [LARGE SCALE GENOMIC DNA]</scope>
    <source>
        <strain evidence="4 5">SPY-1</strain>
    </source>
</reference>
<comment type="caution">
    <text evidence="4">The sequence shown here is derived from an EMBL/GenBank/DDBJ whole genome shotgun (WGS) entry which is preliminary data.</text>
</comment>
<dbReference type="Proteomes" id="UP000295238">
    <property type="component" value="Unassembled WGS sequence"/>
</dbReference>
<evidence type="ECO:0000313" key="4">
    <source>
        <dbReference type="EMBL" id="TDK31874.1"/>
    </source>
</evidence>
<organism evidence="4 5">
    <name type="scientific">Rhizobium deserti</name>
    <dbReference type="NCBI Taxonomy" id="2547961"/>
    <lineage>
        <taxon>Bacteria</taxon>
        <taxon>Pseudomonadati</taxon>
        <taxon>Pseudomonadota</taxon>
        <taxon>Alphaproteobacteria</taxon>
        <taxon>Hyphomicrobiales</taxon>
        <taxon>Rhizobiaceae</taxon>
        <taxon>Rhizobium/Agrobacterium group</taxon>
        <taxon>Rhizobium</taxon>
    </lineage>
</organism>
<dbReference type="AlphaFoldDB" id="A0A4R5UB01"/>
<dbReference type="InterPro" id="IPR001867">
    <property type="entry name" value="OmpR/PhoB-type_DNA-bd"/>
</dbReference>
<protein>
    <submittedName>
        <fullName evidence="4">LuxR family transcriptional regulator</fullName>
    </submittedName>
</protein>
<evidence type="ECO:0000313" key="5">
    <source>
        <dbReference type="Proteomes" id="UP000295238"/>
    </source>
</evidence>
<dbReference type="OrthoDB" id="4473689at2"/>
<evidence type="ECO:0000259" key="3">
    <source>
        <dbReference type="PROSITE" id="PS51755"/>
    </source>
</evidence>
<dbReference type="InterPro" id="IPR027417">
    <property type="entry name" value="P-loop_NTPase"/>
</dbReference>
<dbReference type="GO" id="GO:0003677">
    <property type="term" value="F:DNA binding"/>
    <property type="evidence" value="ECO:0007669"/>
    <property type="project" value="UniProtKB-UniRule"/>
</dbReference>
<dbReference type="InterPro" id="IPR011990">
    <property type="entry name" value="TPR-like_helical_dom_sf"/>
</dbReference>
<dbReference type="Gene3D" id="3.40.50.300">
    <property type="entry name" value="P-loop containing nucleotide triphosphate hydrolases"/>
    <property type="match status" value="1"/>
</dbReference>
<dbReference type="PANTHER" id="PTHR47691:SF3">
    <property type="entry name" value="HTH-TYPE TRANSCRIPTIONAL REGULATOR RV0890C-RELATED"/>
    <property type="match status" value="1"/>
</dbReference>
<dbReference type="SMART" id="SM00862">
    <property type="entry name" value="Trans_reg_C"/>
    <property type="match status" value="1"/>
</dbReference>
<proteinExistence type="predicted"/>
<sequence>MSFLKFGSFELDLTNKRLLESGKSYQLGRKALEILAVLATRAGEIVSKEDLLQAAWPTTTVEEGSLRVHIVTLRKALGESSEHRYIETIPGRGYIFVAPVEVSDASASPRSIPSGAPESNLPRLPGRLIGRESFVESCLSALGSTRILTISGAGGMGKTAVALEIAGRINVTRQVIFIDLASLTDQSLIMPTLASALGLIVFTENYRQAVLNALQESDTLLLFDNCEHLIETVAATVYQILMATKEIAVIATSREPLRIAGERVKQLPSLPVPETETSRSKILTFPSVELLVESVRLASETLTFEDDESVMAAADIVRRLDGIPLAIELAASRVGDLGLASVLDSLDDPLSILRRGRRTAPPRQQTLRATLDWSYDSLTEDERKLFAQMAVFPGTFSDHGAEAIASDWLTGEGFDNAFDGLVLKSLIAVSNHDGRYRLLDTTKGYAAEKLAASGLQPQYRMAHALYCREELLRAEYDWRVLPTHDWMRRYGALINDLRAAASWAFSRQGDLDLAVELIAISNVLWTQLGAMHEQLVAVERALDLLPSTNHLGTDVELQLRVSRGSGLYHVRGFKSDDEAIAEFERAAVIAEQLGNPGRIMRAYGGKASVASSNGRYTETIAIARDLQKRFPGAASFSRFLEHNYLFHGEFSASRKQAEISLLEASRAVRTTLNNGTGYDQGTIAKAVIAMIDFLEGRIDQSAAAVRELLADSEQLGHSISSCLMLCLTAVPIAYLSGNTAEARSRLDSVRQLTARDMLVRWQEWVDGYDMIVPDNTQTDEAQTALHDVLLQGVGMRLEYMTVLAGCRASAAALERALSGDAGWCRPELLRLKAVTLIKGDREKAIALLREALDLSRSMGAAFWELRCAVCLVRLAPPSQAAAARDDLVSSLAKFECTNPIADIAIARGLLAS</sequence>
<dbReference type="GO" id="GO:0006355">
    <property type="term" value="P:regulation of DNA-templated transcription"/>
    <property type="evidence" value="ECO:0007669"/>
    <property type="project" value="InterPro"/>
</dbReference>
<dbReference type="SUPFAM" id="SSF52540">
    <property type="entry name" value="P-loop containing nucleoside triphosphate hydrolases"/>
    <property type="match status" value="1"/>
</dbReference>
<dbReference type="GO" id="GO:0016887">
    <property type="term" value="F:ATP hydrolysis activity"/>
    <property type="evidence" value="ECO:0007669"/>
    <property type="project" value="InterPro"/>
</dbReference>
<accession>A0A4R5UB01</accession>
<feature type="domain" description="OmpR/PhoB-type" evidence="3">
    <location>
        <begin position="1"/>
        <end position="98"/>
    </location>
</feature>
<evidence type="ECO:0000256" key="1">
    <source>
        <dbReference type="ARBA" id="ARBA00023125"/>
    </source>
</evidence>
<dbReference type="Gene3D" id="1.25.40.10">
    <property type="entry name" value="Tetratricopeptide repeat domain"/>
    <property type="match status" value="1"/>
</dbReference>
<gene>
    <name evidence="4" type="ORF">E2F50_19645</name>
</gene>
<dbReference type="PROSITE" id="PS51755">
    <property type="entry name" value="OMPR_PHOB"/>
    <property type="match status" value="1"/>
</dbReference>
<keyword evidence="5" id="KW-1185">Reference proteome</keyword>
<name>A0A4R5UB01_9HYPH</name>
<dbReference type="InterPro" id="IPR036388">
    <property type="entry name" value="WH-like_DNA-bd_sf"/>
</dbReference>
<dbReference type="InterPro" id="IPR049945">
    <property type="entry name" value="AAA_22"/>
</dbReference>
<feature type="DNA-binding region" description="OmpR/PhoB-type" evidence="2">
    <location>
        <begin position="1"/>
        <end position="98"/>
    </location>
</feature>
<evidence type="ECO:0000256" key="2">
    <source>
        <dbReference type="PROSITE-ProRule" id="PRU01091"/>
    </source>
</evidence>
<dbReference type="Pfam" id="PF13401">
    <property type="entry name" value="AAA_22"/>
    <property type="match status" value="1"/>
</dbReference>
<dbReference type="PANTHER" id="PTHR47691">
    <property type="entry name" value="REGULATOR-RELATED"/>
    <property type="match status" value="1"/>
</dbReference>
<dbReference type="Pfam" id="PF00486">
    <property type="entry name" value="Trans_reg_C"/>
    <property type="match status" value="1"/>
</dbReference>
<dbReference type="SUPFAM" id="SSF48452">
    <property type="entry name" value="TPR-like"/>
    <property type="match status" value="1"/>
</dbReference>
<dbReference type="EMBL" id="SMTL01000006">
    <property type="protein sequence ID" value="TDK31874.1"/>
    <property type="molecule type" value="Genomic_DNA"/>
</dbReference>
<dbReference type="RefSeq" id="WP_133317875.1">
    <property type="nucleotide sequence ID" value="NZ_SMTL01000006.1"/>
</dbReference>
<dbReference type="Gene3D" id="1.10.10.10">
    <property type="entry name" value="Winged helix-like DNA-binding domain superfamily/Winged helix DNA-binding domain"/>
    <property type="match status" value="1"/>
</dbReference>
<dbReference type="InterPro" id="IPR016032">
    <property type="entry name" value="Sig_transdc_resp-reg_C-effctor"/>
</dbReference>
<dbReference type="SUPFAM" id="SSF46894">
    <property type="entry name" value="C-terminal effector domain of the bipartite response regulators"/>
    <property type="match status" value="1"/>
</dbReference>
<keyword evidence="1 2" id="KW-0238">DNA-binding</keyword>
<dbReference type="CDD" id="cd00383">
    <property type="entry name" value="trans_reg_C"/>
    <property type="match status" value="1"/>
</dbReference>
<dbReference type="GO" id="GO:0000160">
    <property type="term" value="P:phosphorelay signal transduction system"/>
    <property type="evidence" value="ECO:0007669"/>
    <property type="project" value="InterPro"/>
</dbReference>